<dbReference type="EMBL" id="UINC01178351">
    <property type="protein sequence ID" value="SVD86457.1"/>
    <property type="molecule type" value="Genomic_DNA"/>
</dbReference>
<evidence type="ECO:0000313" key="1">
    <source>
        <dbReference type="EMBL" id="SVD86457.1"/>
    </source>
</evidence>
<proteinExistence type="predicted"/>
<gene>
    <name evidence="1" type="ORF">METZ01_LOCUS439311</name>
</gene>
<sequence length="40" mass="4728">MIWGGDHDIDEDESMEYDIVTNLSCPTCESYVEVYHKFKK</sequence>
<dbReference type="AlphaFoldDB" id="A0A382YT59"/>
<accession>A0A382YT59</accession>
<reference evidence="1" key="1">
    <citation type="submission" date="2018-05" db="EMBL/GenBank/DDBJ databases">
        <authorList>
            <person name="Lanie J.A."/>
            <person name="Ng W.-L."/>
            <person name="Kazmierczak K.M."/>
            <person name="Andrzejewski T.M."/>
            <person name="Davidsen T.M."/>
            <person name="Wayne K.J."/>
            <person name="Tettelin H."/>
            <person name="Glass J.I."/>
            <person name="Rusch D."/>
            <person name="Podicherti R."/>
            <person name="Tsui H.-C.T."/>
            <person name="Winkler M.E."/>
        </authorList>
    </citation>
    <scope>NUCLEOTIDE SEQUENCE</scope>
</reference>
<name>A0A382YT59_9ZZZZ</name>
<organism evidence="1">
    <name type="scientific">marine metagenome</name>
    <dbReference type="NCBI Taxonomy" id="408172"/>
    <lineage>
        <taxon>unclassified sequences</taxon>
        <taxon>metagenomes</taxon>
        <taxon>ecological metagenomes</taxon>
    </lineage>
</organism>
<protein>
    <submittedName>
        <fullName evidence="1">Uncharacterized protein</fullName>
    </submittedName>
</protein>